<gene>
    <name evidence="1" type="ORF">TDUB1175_LOCUS9862</name>
    <name evidence="2" type="ORF">TDUB1175_LOCUS9863</name>
</gene>
<evidence type="ECO:0000313" key="2">
    <source>
        <dbReference type="EMBL" id="CAD8310548.1"/>
    </source>
</evidence>
<protein>
    <submittedName>
        <fullName evidence="2">Uncharacterized protein</fullName>
    </submittedName>
</protein>
<accession>A0A6U2D3W6</accession>
<proteinExistence type="predicted"/>
<dbReference type="EMBL" id="HBED01019709">
    <property type="protein sequence ID" value="CAD8310548.1"/>
    <property type="molecule type" value="Transcribed_RNA"/>
</dbReference>
<sequence>MGNKIYLAVLTIIQHKLVPSLLYMFKGTVNKQVGKKQVNLFPMHPKPNQKAQNNGVTTNLCLIVMQLLTRAISCFDSMCRPDKFLCQKNRINISRSSADKMN</sequence>
<organism evidence="2">
    <name type="scientific">Pseudictyota dubia</name>
    <dbReference type="NCBI Taxonomy" id="2749911"/>
    <lineage>
        <taxon>Eukaryota</taxon>
        <taxon>Sar</taxon>
        <taxon>Stramenopiles</taxon>
        <taxon>Ochrophyta</taxon>
        <taxon>Bacillariophyta</taxon>
        <taxon>Mediophyceae</taxon>
        <taxon>Biddulphiophycidae</taxon>
        <taxon>Eupodiscales</taxon>
        <taxon>Odontellaceae</taxon>
        <taxon>Pseudictyota</taxon>
    </lineage>
</organism>
<evidence type="ECO:0000313" key="1">
    <source>
        <dbReference type="EMBL" id="CAD8310546.1"/>
    </source>
</evidence>
<dbReference type="EMBL" id="HBED01019708">
    <property type="protein sequence ID" value="CAD8310546.1"/>
    <property type="molecule type" value="Transcribed_RNA"/>
</dbReference>
<reference evidence="2" key="1">
    <citation type="submission" date="2021-01" db="EMBL/GenBank/DDBJ databases">
        <authorList>
            <person name="Corre E."/>
            <person name="Pelletier E."/>
            <person name="Niang G."/>
            <person name="Scheremetjew M."/>
            <person name="Finn R."/>
            <person name="Kale V."/>
            <person name="Holt S."/>
            <person name="Cochrane G."/>
            <person name="Meng A."/>
            <person name="Brown T."/>
            <person name="Cohen L."/>
        </authorList>
    </citation>
    <scope>NUCLEOTIDE SEQUENCE</scope>
    <source>
        <strain evidence="2">CCMP147</strain>
    </source>
</reference>
<dbReference type="AlphaFoldDB" id="A0A6U2D3W6"/>
<name>A0A6U2D3W6_9STRA</name>